<keyword evidence="3" id="KW-1185">Reference proteome</keyword>
<feature type="region of interest" description="Disordered" evidence="1">
    <location>
        <begin position="35"/>
        <end position="57"/>
    </location>
</feature>
<protein>
    <submittedName>
        <fullName evidence="2">Uncharacterized protein</fullName>
    </submittedName>
</protein>
<evidence type="ECO:0000313" key="3">
    <source>
        <dbReference type="Proteomes" id="UP000694411"/>
    </source>
</evidence>
<reference evidence="2" key="2">
    <citation type="submission" date="2025-08" db="UniProtKB">
        <authorList>
            <consortium name="Ensembl"/>
        </authorList>
    </citation>
    <scope>IDENTIFICATION</scope>
</reference>
<reference evidence="2" key="1">
    <citation type="submission" date="2018-05" db="EMBL/GenBank/DDBJ databases">
        <title>Whole genome of Theropithecus gelada.</title>
        <authorList>
            <person name="Chiou K.L."/>
            <person name="Snyder-Mackler N."/>
        </authorList>
    </citation>
    <scope>NUCLEOTIDE SEQUENCE [LARGE SCALE GENOMIC DNA]</scope>
</reference>
<sequence>FSGWPSSLPEQWEILGTSSGDFRCISRDCPAASFSRAGNKNREPSTATRRRTSSGKTVLPHPEVAEEAVGGPQSCKWLSWGLQGTTGGCLEGSHAGISPSSSAVHLIPAKTAGWPQRVSSAEQYLLPIQHIPGADFLHVFALRMHCGPARNVKLFEALLNSNSSC</sequence>
<name>A0A8D2GEJ4_THEGE</name>
<dbReference type="Ensembl" id="ENSTGET00000041425.1">
    <property type="protein sequence ID" value="ENSTGEP00000034910.1"/>
    <property type="gene ID" value="ENSTGEG00000027821.1"/>
</dbReference>
<dbReference type="AlphaFoldDB" id="A0A8D2GEJ4"/>
<reference evidence="2" key="3">
    <citation type="submission" date="2025-09" db="UniProtKB">
        <authorList>
            <consortium name="Ensembl"/>
        </authorList>
    </citation>
    <scope>IDENTIFICATION</scope>
</reference>
<dbReference type="Proteomes" id="UP000694411">
    <property type="component" value="Chromosome 11"/>
</dbReference>
<accession>A0A8D2GEJ4</accession>
<organism evidence="2 3">
    <name type="scientific">Theropithecus gelada</name>
    <name type="common">Gelada baboon</name>
    <dbReference type="NCBI Taxonomy" id="9565"/>
    <lineage>
        <taxon>Eukaryota</taxon>
        <taxon>Metazoa</taxon>
        <taxon>Chordata</taxon>
        <taxon>Craniata</taxon>
        <taxon>Vertebrata</taxon>
        <taxon>Euteleostomi</taxon>
        <taxon>Mammalia</taxon>
        <taxon>Eutheria</taxon>
        <taxon>Euarchontoglires</taxon>
        <taxon>Primates</taxon>
        <taxon>Haplorrhini</taxon>
        <taxon>Catarrhini</taxon>
        <taxon>Cercopithecidae</taxon>
        <taxon>Cercopithecinae</taxon>
        <taxon>Theropithecus</taxon>
    </lineage>
</organism>
<evidence type="ECO:0000313" key="2">
    <source>
        <dbReference type="Ensembl" id="ENSTGEP00000034910.1"/>
    </source>
</evidence>
<proteinExistence type="predicted"/>
<evidence type="ECO:0000256" key="1">
    <source>
        <dbReference type="SAM" id="MobiDB-lite"/>
    </source>
</evidence>